<evidence type="ECO:0000256" key="2">
    <source>
        <dbReference type="ARBA" id="ARBA00022898"/>
    </source>
</evidence>
<dbReference type="InterPro" id="IPR015421">
    <property type="entry name" value="PyrdxlP-dep_Trfase_major"/>
</dbReference>
<name>A0A6J6IYF1_9ZZZZ</name>
<gene>
    <name evidence="5" type="ORF">UFOPK2086_00230</name>
</gene>
<evidence type="ECO:0000256" key="1">
    <source>
        <dbReference type="ARBA" id="ARBA00001933"/>
    </source>
</evidence>
<keyword evidence="2" id="KW-0663">Pyridoxal phosphate</keyword>
<accession>A0A6J6IYF1</accession>
<dbReference type="GO" id="GO:0016830">
    <property type="term" value="F:carbon-carbon lyase activity"/>
    <property type="evidence" value="ECO:0007669"/>
    <property type="project" value="InterPro"/>
</dbReference>
<dbReference type="InterPro" id="IPR002129">
    <property type="entry name" value="PyrdxlP-dep_de-COase"/>
</dbReference>
<organism evidence="5">
    <name type="scientific">freshwater metagenome</name>
    <dbReference type="NCBI Taxonomy" id="449393"/>
    <lineage>
        <taxon>unclassified sequences</taxon>
        <taxon>metagenomes</taxon>
        <taxon>ecological metagenomes</taxon>
    </lineage>
</organism>
<dbReference type="GO" id="GO:0030170">
    <property type="term" value="F:pyridoxal phosphate binding"/>
    <property type="evidence" value="ECO:0007669"/>
    <property type="project" value="InterPro"/>
</dbReference>
<keyword evidence="3" id="KW-0456">Lyase</keyword>
<evidence type="ECO:0000256" key="4">
    <source>
        <dbReference type="ARBA" id="ARBA00038302"/>
    </source>
</evidence>
<dbReference type="Gene3D" id="3.40.640.10">
    <property type="entry name" value="Type I PLP-dependent aspartate aminotransferase-like (Major domain)"/>
    <property type="match status" value="1"/>
</dbReference>
<proteinExistence type="inferred from homology"/>
<reference evidence="5" key="1">
    <citation type="submission" date="2020-05" db="EMBL/GenBank/DDBJ databases">
        <authorList>
            <person name="Chiriac C."/>
            <person name="Salcher M."/>
            <person name="Ghai R."/>
            <person name="Kavagutti S V."/>
        </authorList>
    </citation>
    <scope>NUCLEOTIDE SEQUENCE</scope>
</reference>
<dbReference type="InterPro" id="IPR015422">
    <property type="entry name" value="PyrdxlP-dep_Trfase_small"/>
</dbReference>
<dbReference type="Pfam" id="PF00282">
    <property type="entry name" value="Pyridoxal_deC"/>
    <property type="match status" value="1"/>
</dbReference>
<dbReference type="AlphaFoldDB" id="A0A6J6IYF1"/>
<dbReference type="InterPro" id="IPR015424">
    <property type="entry name" value="PyrdxlP-dep_Trfase"/>
</dbReference>
<comment type="cofactor">
    <cofactor evidence="1">
        <name>pyridoxal 5'-phosphate</name>
        <dbReference type="ChEBI" id="CHEBI:597326"/>
    </cofactor>
</comment>
<evidence type="ECO:0000313" key="5">
    <source>
        <dbReference type="EMBL" id="CAB4629478.1"/>
    </source>
</evidence>
<comment type="similarity">
    <text evidence="4">Belongs to the group II decarboxylase family. Sphingosine-1-phosphate lyase subfamily.</text>
</comment>
<dbReference type="GO" id="GO:0019752">
    <property type="term" value="P:carboxylic acid metabolic process"/>
    <property type="evidence" value="ECO:0007669"/>
    <property type="project" value="InterPro"/>
</dbReference>
<protein>
    <submittedName>
        <fullName evidence="5">Unannotated protein</fullName>
    </submittedName>
</protein>
<dbReference type="PANTHER" id="PTHR42735">
    <property type="match status" value="1"/>
</dbReference>
<dbReference type="SUPFAM" id="SSF53383">
    <property type="entry name" value="PLP-dependent transferases"/>
    <property type="match status" value="1"/>
</dbReference>
<dbReference type="InterPro" id="IPR050477">
    <property type="entry name" value="GrpII_AminoAcid_Decarb"/>
</dbReference>
<dbReference type="EMBL" id="CAEZVQ010000014">
    <property type="protein sequence ID" value="CAB4629478.1"/>
    <property type="molecule type" value="Genomic_DNA"/>
</dbReference>
<evidence type="ECO:0000256" key="3">
    <source>
        <dbReference type="ARBA" id="ARBA00023239"/>
    </source>
</evidence>
<dbReference type="Gene3D" id="3.90.1150.10">
    <property type="entry name" value="Aspartate Aminotransferase, domain 1"/>
    <property type="match status" value="1"/>
</dbReference>
<dbReference type="PANTHER" id="PTHR42735:SF6">
    <property type="entry name" value="SPHINGOSINE-1-PHOSPHATE LYASE 1"/>
    <property type="match status" value="1"/>
</dbReference>
<sequence length="416" mass="45127">MAIRNLQDGIDAQDVLSEMESFRANDVRWRDGRCFTLAYSAGPEALAIAEEAYRRFSGENALNTAAFPSLKLMAQDVVDTVAGWCHGDDDVAGFMTSGGTESLVLVVRSAVMRAKREGRLTGTPNMVLPTSAHAALEKGADYFSVESRRVDVGPDWRANISAMRAAVDENTILIVGSAPQYPQGVVDPIVHIAAIAQERDINCHVDACMGGVTLPYLERLGEEIAPWDFRVDGVTSISVDLHKYGYTSKGAGVLLHKNKKLRSDQTFMTDNWLGGMYGSSGILGTKSGGPIASAWAVLRFLGEDGYRTVARSARDSALKIAAHIDAHPLLTLRAQPDSTLLCFGTSDPKRHDVFALAELLIERGWFMDRQTPPASIHLTVHAGHEARIDEFLTDLDECLLEIEGRTGSAGSYATTD</sequence>